<reference evidence="2 3" key="1">
    <citation type="submission" date="2018-03" db="EMBL/GenBank/DDBJ databases">
        <authorList>
            <person name="Keele B.F."/>
        </authorList>
    </citation>
    <scope>NUCLEOTIDE SEQUENCE [LARGE SCALE GENOMIC DNA]</scope>
    <source>
        <strain evidence="2 3">CECT 8811</strain>
    </source>
</reference>
<feature type="transmembrane region" description="Helical" evidence="1">
    <location>
        <begin position="19"/>
        <end position="37"/>
    </location>
</feature>
<dbReference type="EMBL" id="OMOI01000001">
    <property type="protein sequence ID" value="SPF75462.1"/>
    <property type="molecule type" value="Genomic_DNA"/>
</dbReference>
<gene>
    <name evidence="2" type="ORF">ALP8811_00450</name>
</gene>
<name>A0A2R8AHC2_9RHOB</name>
<accession>A0A2R8AHC2</accession>
<dbReference type="Proteomes" id="UP000244911">
    <property type="component" value="Unassembled WGS sequence"/>
</dbReference>
<keyword evidence="3" id="KW-1185">Reference proteome</keyword>
<proteinExistence type="predicted"/>
<dbReference type="RefSeq" id="WP_108855562.1">
    <property type="nucleotide sequence ID" value="NZ_OMOI01000001.1"/>
</dbReference>
<feature type="transmembrane region" description="Helical" evidence="1">
    <location>
        <begin position="43"/>
        <end position="62"/>
    </location>
</feature>
<sequence length="66" mass="6729">MATEVTPEQQAKDARAEKIAFMIIGAVIAALVAGFLLKGVMGVGLVALSTVPVIYLLLLTMAGGKG</sequence>
<dbReference type="AlphaFoldDB" id="A0A2R8AHC2"/>
<organism evidence="2 3">
    <name type="scientific">Aliiroseovarius pelagivivens</name>
    <dbReference type="NCBI Taxonomy" id="1639690"/>
    <lineage>
        <taxon>Bacteria</taxon>
        <taxon>Pseudomonadati</taxon>
        <taxon>Pseudomonadota</taxon>
        <taxon>Alphaproteobacteria</taxon>
        <taxon>Rhodobacterales</taxon>
        <taxon>Paracoccaceae</taxon>
        <taxon>Aliiroseovarius</taxon>
    </lineage>
</organism>
<keyword evidence="1" id="KW-0472">Membrane</keyword>
<evidence type="ECO:0000256" key="1">
    <source>
        <dbReference type="SAM" id="Phobius"/>
    </source>
</evidence>
<evidence type="ECO:0000313" key="2">
    <source>
        <dbReference type="EMBL" id="SPF75462.1"/>
    </source>
</evidence>
<keyword evidence="1" id="KW-0812">Transmembrane</keyword>
<keyword evidence="1" id="KW-1133">Transmembrane helix</keyword>
<evidence type="ECO:0000313" key="3">
    <source>
        <dbReference type="Proteomes" id="UP000244911"/>
    </source>
</evidence>
<protein>
    <submittedName>
        <fullName evidence="2">Uncharacterized protein</fullName>
    </submittedName>
</protein>